<dbReference type="RefSeq" id="WP_269041105.1">
    <property type="nucleotide sequence ID" value="NZ_CP114040.1"/>
</dbReference>
<dbReference type="Proteomes" id="UP001164459">
    <property type="component" value="Chromosome"/>
</dbReference>
<name>A0ABY7HI46_9BACT</name>
<evidence type="ECO:0000313" key="2">
    <source>
        <dbReference type="Proteomes" id="UP001164459"/>
    </source>
</evidence>
<dbReference type="GO" id="GO:0005524">
    <property type="term" value="F:ATP binding"/>
    <property type="evidence" value="ECO:0007669"/>
    <property type="project" value="UniProtKB-KW"/>
</dbReference>
<dbReference type="Gene3D" id="3.30.565.10">
    <property type="entry name" value="Histidine kinase-like ATPase, C-terminal domain"/>
    <property type="match status" value="1"/>
</dbReference>
<dbReference type="SUPFAM" id="SSF55874">
    <property type="entry name" value="ATPase domain of HSP90 chaperone/DNA topoisomerase II/histidine kinase"/>
    <property type="match status" value="1"/>
</dbReference>
<dbReference type="Pfam" id="PF13589">
    <property type="entry name" value="HATPase_c_3"/>
    <property type="match status" value="1"/>
</dbReference>
<gene>
    <name evidence="1" type="ORF">O0S08_21660</name>
</gene>
<dbReference type="InterPro" id="IPR036890">
    <property type="entry name" value="HATPase_C_sf"/>
</dbReference>
<protein>
    <submittedName>
        <fullName evidence="1">ATP-binding protein</fullName>
    </submittedName>
</protein>
<keyword evidence="1" id="KW-0547">Nucleotide-binding</keyword>
<dbReference type="EMBL" id="CP114040">
    <property type="protein sequence ID" value="WAS98747.1"/>
    <property type="molecule type" value="Genomic_DNA"/>
</dbReference>
<keyword evidence="2" id="KW-1185">Reference proteome</keyword>
<proteinExistence type="predicted"/>
<keyword evidence="1" id="KW-0067">ATP-binding</keyword>
<evidence type="ECO:0000313" key="1">
    <source>
        <dbReference type="EMBL" id="WAS98747.1"/>
    </source>
</evidence>
<reference evidence="1" key="1">
    <citation type="submission" date="2022-11" db="EMBL/GenBank/DDBJ databases">
        <title>Minimal conservation of predation-associated metabolite biosynthetic gene clusters underscores biosynthetic potential of Myxococcota including descriptions for ten novel species: Archangium lansinium sp. nov., Myxococcus landrumus sp. nov., Nannocystis bai.</title>
        <authorList>
            <person name="Ahearne A."/>
            <person name="Stevens C."/>
            <person name="Dowd S."/>
        </authorList>
    </citation>
    <scope>NUCLEOTIDE SEQUENCE</scope>
    <source>
        <strain evidence="1">Fl3</strain>
    </source>
</reference>
<accession>A0ABY7HI46</accession>
<sequence length="522" mass="56612">MAGAQGIVDEALAGLVHQFADPMACFRELVQNAIDANSNEIDIRFAHQDGRLVIDVDDYGDGMDRRIIDTRLTRLFSSTKDDDRTKIGRFGIGFVSVFALGPDVIRIDTSRAGEHWRVVFGPDRTFTRVARPEPVDGTKIRIYKAAGLEEAQAFARRATEAIAYWCRHVSVEIRVDGRVLNEPFDVPARCKVDLEVGEARVVAGYAADGVGRVGYYNRGLTLLEEAGGEFPGVHVKVWSPALEHTMTRDNVLRDEGYERVMGHARKLIRGPLRERLVEVLAADVPACHRPGEPHEHLYVALANLLARREAPAAARQRPFVRTIDGALVDLATLTRAKQKQRLWSAGVASPVTRLLVARGDVVVATAGESGLLALLRAVEAAPTPAEQEWFATALVPVAQRPAGWGPLAIAVRAIAGVQLAGVELAELAYAGSPVAQRVAVVQASPGGLSRLADAAALTPGSWLVLHHGHALVREALALASREPEFAAVKLLKLFFLERPDLSTSRATALTAAAVEARWRRTS</sequence>
<organism evidence="1 2">
    <name type="scientific">Nannocystis punicea</name>
    <dbReference type="NCBI Taxonomy" id="2995304"/>
    <lineage>
        <taxon>Bacteria</taxon>
        <taxon>Pseudomonadati</taxon>
        <taxon>Myxococcota</taxon>
        <taxon>Polyangia</taxon>
        <taxon>Nannocystales</taxon>
        <taxon>Nannocystaceae</taxon>
        <taxon>Nannocystis</taxon>
    </lineage>
</organism>